<name>A0A8X7QJF7_BRACI</name>
<accession>A0A8X7QJF7</accession>
<proteinExistence type="predicted"/>
<dbReference type="AlphaFoldDB" id="A0A8X7QJF7"/>
<reference evidence="3 4" key="1">
    <citation type="submission" date="2020-02" db="EMBL/GenBank/DDBJ databases">
        <authorList>
            <person name="Ma Q."/>
            <person name="Huang Y."/>
            <person name="Song X."/>
            <person name="Pei D."/>
        </authorList>
    </citation>
    <scope>NUCLEOTIDE SEQUENCE [LARGE SCALE GENOMIC DNA]</scope>
    <source>
        <strain evidence="3">Sxm20200214</strain>
        <tissue evidence="3">Leaf</tissue>
    </source>
</reference>
<dbReference type="GO" id="GO:0004523">
    <property type="term" value="F:RNA-DNA hybrid ribonuclease activity"/>
    <property type="evidence" value="ECO:0007669"/>
    <property type="project" value="InterPro"/>
</dbReference>
<dbReference type="PANTHER" id="PTHR47074">
    <property type="entry name" value="BNAC02G40300D PROTEIN"/>
    <property type="match status" value="1"/>
</dbReference>
<dbReference type="CDD" id="cd06222">
    <property type="entry name" value="RNase_H_like"/>
    <property type="match status" value="1"/>
</dbReference>
<feature type="region of interest" description="Disordered" evidence="1">
    <location>
        <begin position="65"/>
        <end position="84"/>
    </location>
</feature>
<dbReference type="InterPro" id="IPR002156">
    <property type="entry name" value="RNaseH_domain"/>
</dbReference>
<evidence type="ECO:0000313" key="3">
    <source>
        <dbReference type="EMBL" id="KAG2270908.1"/>
    </source>
</evidence>
<evidence type="ECO:0000259" key="2">
    <source>
        <dbReference type="Pfam" id="PF13456"/>
    </source>
</evidence>
<evidence type="ECO:0000313" key="4">
    <source>
        <dbReference type="Proteomes" id="UP000886595"/>
    </source>
</evidence>
<dbReference type="InterPro" id="IPR052929">
    <property type="entry name" value="RNase_H-like_EbsB-rel"/>
</dbReference>
<gene>
    <name evidence="3" type="ORF">Bca52824_065463</name>
</gene>
<comment type="caution">
    <text evidence="3">The sequence shown here is derived from an EMBL/GenBank/DDBJ whole genome shotgun (WGS) entry which is preliminary data.</text>
</comment>
<dbReference type="Pfam" id="PF13456">
    <property type="entry name" value="RVT_3"/>
    <property type="match status" value="1"/>
</dbReference>
<dbReference type="Gene3D" id="3.30.420.10">
    <property type="entry name" value="Ribonuclease H-like superfamily/Ribonuclease H"/>
    <property type="match status" value="1"/>
</dbReference>
<keyword evidence="4" id="KW-1185">Reference proteome</keyword>
<dbReference type="InterPro" id="IPR044730">
    <property type="entry name" value="RNase_H-like_dom_plant"/>
</dbReference>
<dbReference type="Proteomes" id="UP000886595">
    <property type="component" value="Unassembled WGS sequence"/>
</dbReference>
<dbReference type="InterPro" id="IPR012337">
    <property type="entry name" value="RNaseH-like_sf"/>
</dbReference>
<dbReference type="OrthoDB" id="10481192at2759"/>
<sequence length="205" mass="22786">MTQPLVLLLKRRFSKSPPVWYCGKFFPLDLLDLETARNKLMFEKRSLSAQEVMVQSITAMKEWELAQPRPPTAAPKPMHAPRSPNLPPSTVFCNSDASWKKGSAGLALIFTDQVTTELARKSISLDHVTSPVMAEALVIKGALLHAATLNYTHICLRSDSQVLIRAISQRKLMTKLFGVLSGIDSLAFSPSSPFLLYLFVFNLVL</sequence>
<dbReference type="InterPro" id="IPR036397">
    <property type="entry name" value="RNaseH_sf"/>
</dbReference>
<dbReference type="SUPFAM" id="SSF53098">
    <property type="entry name" value="Ribonuclease H-like"/>
    <property type="match status" value="1"/>
</dbReference>
<dbReference type="GO" id="GO:0003676">
    <property type="term" value="F:nucleic acid binding"/>
    <property type="evidence" value="ECO:0007669"/>
    <property type="project" value="InterPro"/>
</dbReference>
<feature type="domain" description="RNase H type-1" evidence="2">
    <location>
        <begin position="94"/>
        <end position="172"/>
    </location>
</feature>
<evidence type="ECO:0000256" key="1">
    <source>
        <dbReference type="SAM" id="MobiDB-lite"/>
    </source>
</evidence>
<protein>
    <recommendedName>
        <fullName evidence="2">RNase H type-1 domain-containing protein</fullName>
    </recommendedName>
</protein>
<dbReference type="EMBL" id="JAAMPC010000013">
    <property type="protein sequence ID" value="KAG2270908.1"/>
    <property type="molecule type" value="Genomic_DNA"/>
</dbReference>
<dbReference type="PANTHER" id="PTHR47074:SF49">
    <property type="entry name" value="POLYNUCLEOTIDYL TRANSFERASE, RIBONUCLEASE H-LIKE SUPERFAMILY PROTEIN"/>
    <property type="match status" value="1"/>
</dbReference>
<organism evidence="3 4">
    <name type="scientific">Brassica carinata</name>
    <name type="common">Ethiopian mustard</name>
    <name type="synonym">Abyssinian cabbage</name>
    <dbReference type="NCBI Taxonomy" id="52824"/>
    <lineage>
        <taxon>Eukaryota</taxon>
        <taxon>Viridiplantae</taxon>
        <taxon>Streptophyta</taxon>
        <taxon>Embryophyta</taxon>
        <taxon>Tracheophyta</taxon>
        <taxon>Spermatophyta</taxon>
        <taxon>Magnoliopsida</taxon>
        <taxon>eudicotyledons</taxon>
        <taxon>Gunneridae</taxon>
        <taxon>Pentapetalae</taxon>
        <taxon>rosids</taxon>
        <taxon>malvids</taxon>
        <taxon>Brassicales</taxon>
        <taxon>Brassicaceae</taxon>
        <taxon>Brassiceae</taxon>
        <taxon>Brassica</taxon>
    </lineage>
</organism>